<dbReference type="RefSeq" id="WP_353862726.1">
    <property type="nucleotide sequence ID" value="NZ_CP088295.1"/>
</dbReference>
<keyword evidence="2" id="KW-1185">Reference proteome</keyword>
<sequence length="74" mass="8192">MTTPFERLLRVAETHPHELTDVGVALDDAGGLTLTVRYCGLPVAAPLTPGHEDEAARFVIAQILERFDRKEAHR</sequence>
<protein>
    <recommendedName>
        <fullName evidence="3">DUF2470 domain-containing protein</fullName>
    </recommendedName>
</protein>
<organism evidence="1 2">
    <name type="scientific">Svornostia abyssi</name>
    <dbReference type="NCBI Taxonomy" id="2898438"/>
    <lineage>
        <taxon>Bacteria</taxon>
        <taxon>Bacillati</taxon>
        <taxon>Actinomycetota</taxon>
        <taxon>Thermoleophilia</taxon>
        <taxon>Solirubrobacterales</taxon>
        <taxon>Baekduiaceae</taxon>
        <taxon>Svornostia</taxon>
    </lineage>
</organism>
<gene>
    <name evidence="1" type="ORF">LRS13_15900</name>
</gene>
<name>A0ABY5PC39_9ACTN</name>
<accession>A0ABY5PC39</accession>
<evidence type="ECO:0008006" key="3">
    <source>
        <dbReference type="Google" id="ProtNLM"/>
    </source>
</evidence>
<evidence type="ECO:0000313" key="2">
    <source>
        <dbReference type="Proteomes" id="UP001058860"/>
    </source>
</evidence>
<reference evidence="2" key="1">
    <citation type="submission" date="2021-11" db="EMBL/GenBank/DDBJ databases">
        <title>Cultivation dependent microbiological survey of springs from the worlds oldest radium mine currently devoted to the extraction of radon-saturated water.</title>
        <authorList>
            <person name="Kapinusova G."/>
            <person name="Smrhova T."/>
            <person name="Strejcek M."/>
            <person name="Suman J."/>
            <person name="Jani K."/>
            <person name="Pajer P."/>
            <person name="Uhlik O."/>
        </authorList>
    </citation>
    <scope>NUCLEOTIDE SEQUENCE [LARGE SCALE GENOMIC DNA]</scope>
    <source>
        <strain evidence="2">J379</strain>
    </source>
</reference>
<evidence type="ECO:0000313" key="1">
    <source>
        <dbReference type="EMBL" id="UUY02193.1"/>
    </source>
</evidence>
<dbReference type="Proteomes" id="UP001058860">
    <property type="component" value="Chromosome"/>
</dbReference>
<proteinExistence type="predicted"/>
<dbReference type="EMBL" id="CP088295">
    <property type="protein sequence ID" value="UUY02193.1"/>
    <property type="molecule type" value="Genomic_DNA"/>
</dbReference>